<proteinExistence type="inferred from homology"/>
<evidence type="ECO:0000259" key="13">
    <source>
        <dbReference type="Pfam" id="PF13802"/>
    </source>
</evidence>
<sequence length="1009" mass="112959">MLLRPTSVQKTAAMGQAGARLSAAHYPLAYVLYVLSLLLSLTSAVKHSDFKTCDQSGFCTRQRAYADLVDKAATDNSTQHYYSFVPASLVLDEAHGRIAAQLMGLEPTDVFTVEFDFLLSGAVRLRINERDPLHPRYTGAASFALVADDPQKSSTGNENSNQSHQFQSTRFVSEVATKDEWRVRFGNDPDSQNVLSLYANPFRFQITVNGVPAMTFNERGYLHMEQYRTRDDPNAIPRFAKKTMAPIDVPEGGVAPDLDPATIEINDLKDKFVKDMWEETFSGNTDSKPRGPASIGVDISFPGSSHVYGLPEHATSFSLKTTRGAGSHFTQPYRLYNLDVFEHELDSPMALYGSIPFLMSHKKGLSAAVLFLNSAEMWVDIEQSKKSGSKISSYMPFMTKETGATSTETHWMTESGMLDIFIFLGPTQEAIFDSYTKLTGRPAMPQRFSVAYHQSRWNYNNQDDVKAVDAAFDEHDIPYDVLWLDIEHTDGKRYFTWDSAKFPKPEEMQKNLAFKERKMVTIIDPHIKKDPNYFVSKEALAAGIFVKNAQGAVFDGFCWPGESNWIDHTDPAGRAYWKSKFAFGTYKGSTPSLYTWNDMNEPSVFNGPEITMPKDVIHHEGWEHRDVHNIFGLLFHQATFEGHLARSNNKDRPFVLSRAFFAGSQRFGAIWTGDNFARWDHLAASVPMILTVGVSGLPFAGADVGGFFGNPEPDLLVRWYQTGAFQPFFRAHAHIDSKRREPWLFEERLTSIIRNSVRRRYKLLPYIYTLFNEASRSGSPVMRSMVQEFPDDEAVFAMDDQFLLGSAILIKPVTAKDQLKTDVYLPKASNWYNYETLAPVTSNSNSIFSMDTPLEILPVFLRGGSIVPRRDRIRRSSSLTKSDPYTLVVALDKNGAASGSLYVDDGHSFGFEKGEYLFSQFTFKQGKLIATSSRLASVSIAPASHDVVKSLGMRVERIIVVGVAVEPKTVMANGQKADFKIAQNNGGSLVVVIKNPAISIGQEWTVDMS</sequence>
<dbReference type="InterPro" id="IPR025887">
    <property type="entry name" value="Glyco_hydro_31_N_dom"/>
</dbReference>
<evidence type="ECO:0000256" key="8">
    <source>
        <dbReference type="ARBA" id="ARBA00023295"/>
    </source>
</evidence>
<feature type="compositionally biased region" description="Polar residues" evidence="11">
    <location>
        <begin position="152"/>
        <end position="169"/>
    </location>
</feature>
<organism evidence="15 16">
    <name type="scientific">Batrachochytrium salamandrivorans</name>
    <dbReference type="NCBI Taxonomy" id="1357716"/>
    <lineage>
        <taxon>Eukaryota</taxon>
        <taxon>Fungi</taxon>
        <taxon>Fungi incertae sedis</taxon>
        <taxon>Chytridiomycota</taxon>
        <taxon>Chytridiomycota incertae sedis</taxon>
        <taxon>Chytridiomycetes</taxon>
        <taxon>Rhizophydiales</taxon>
        <taxon>Rhizophydiales incertae sedis</taxon>
        <taxon>Batrachochytrium</taxon>
    </lineage>
</organism>
<evidence type="ECO:0000256" key="10">
    <source>
        <dbReference type="RuleBase" id="RU361185"/>
    </source>
</evidence>
<keyword evidence="7" id="KW-0325">Glycoprotein</keyword>
<dbReference type="InterPro" id="IPR048395">
    <property type="entry name" value="Glyco_hydro_31_C"/>
</dbReference>
<evidence type="ECO:0000259" key="12">
    <source>
        <dbReference type="Pfam" id="PF01055"/>
    </source>
</evidence>
<protein>
    <recommendedName>
        <fullName evidence="9">Glucosidase II subunit alpha</fullName>
    </recommendedName>
</protein>
<evidence type="ECO:0000256" key="9">
    <source>
        <dbReference type="ARBA" id="ARBA00042895"/>
    </source>
</evidence>
<name>A0ABQ8EVI3_9FUNG</name>
<keyword evidence="5 10" id="KW-0378">Hydrolase</keyword>
<feature type="domain" description="Glycoside hydrolase family 31 TIM barrel" evidence="12">
    <location>
        <begin position="442"/>
        <end position="770"/>
    </location>
</feature>
<keyword evidence="4" id="KW-0732">Signal</keyword>
<evidence type="ECO:0000256" key="4">
    <source>
        <dbReference type="ARBA" id="ARBA00022729"/>
    </source>
</evidence>
<dbReference type="PANTHER" id="PTHR22762:SF54">
    <property type="entry name" value="BCDNA.GH04962"/>
    <property type="match status" value="1"/>
</dbReference>
<dbReference type="InterPro" id="IPR011013">
    <property type="entry name" value="Gal_mutarotase_sf_dom"/>
</dbReference>
<comment type="caution">
    <text evidence="15">The sequence shown here is derived from an EMBL/GenBank/DDBJ whole genome shotgun (WGS) entry which is preliminary data.</text>
</comment>
<dbReference type="CDD" id="cd14752">
    <property type="entry name" value="GH31_N"/>
    <property type="match status" value="1"/>
</dbReference>
<dbReference type="CDD" id="cd06603">
    <property type="entry name" value="GH31_GANC_GANAB_alpha"/>
    <property type="match status" value="1"/>
</dbReference>
<dbReference type="InterPro" id="IPR013780">
    <property type="entry name" value="Glyco_hydro_b"/>
</dbReference>
<dbReference type="Gene3D" id="2.60.40.1760">
    <property type="entry name" value="glycosyl hydrolase (family 31)"/>
    <property type="match status" value="1"/>
</dbReference>
<evidence type="ECO:0000256" key="3">
    <source>
        <dbReference type="ARBA" id="ARBA00007806"/>
    </source>
</evidence>
<dbReference type="Pfam" id="PF21365">
    <property type="entry name" value="Glyco_hydro_31_3rd"/>
    <property type="match status" value="1"/>
</dbReference>
<evidence type="ECO:0000259" key="14">
    <source>
        <dbReference type="Pfam" id="PF21365"/>
    </source>
</evidence>
<comment type="subcellular location">
    <subcellularLocation>
        <location evidence="1">Endoplasmic reticulum</location>
    </subcellularLocation>
</comment>
<dbReference type="PANTHER" id="PTHR22762">
    <property type="entry name" value="ALPHA-GLUCOSIDASE"/>
    <property type="match status" value="1"/>
</dbReference>
<dbReference type="Proteomes" id="UP001648503">
    <property type="component" value="Unassembled WGS sequence"/>
</dbReference>
<dbReference type="Gene3D" id="3.20.20.80">
    <property type="entry name" value="Glycosidases"/>
    <property type="match status" value="1"/>
</dbReference>
<evidence type="ECO:0000256" key="7">
    <source>
        <dbReference type="ARBA" id="ARBA00023180"/>
    </source>
</evidence>
<dbReference type="Gene3D" id="2.60.40.1180">
    <property type="entry name" value="Golgi alpha-mannosidase II"/>
    <property type="match status" value="2"/>
</dbReference>
<dbReference type="Pfam" id="PF01055">
    <property type="entry name" value="Glyco_hydro_31_2nd"/>
    <property type="match status" value="1"/>
</dbReference>
<evidence type="ECO:0000256" key="11">
    <source>
        <dbReference type="SAM" id="MobiDB-lite"/>
    </source>
</evidence>
<dbReference type="SUPFAM" id="SSF51445">
    <property type="entry name" value="(Trans)glycosidases"/>
    <property type="match status" value="1"/>
</dbReference>
<evidence type="ECO:0000256" key="1">
    <source>
        <dbReference type="ARBA" id="ARBA00004240"/>
    </source>
</evidence>
<keyword evidence="8 10" id="KW-0326">Glycosidase</keyword>
<comment type="pathway">
    <text evidence="2">Glycan metabolism; N-glycan metabolism.</text>
</comment>
<evidence type="ECO:0000313" key="15">
    <source>
        <dbReference type="EMBL" id="KAH6587032.1"/>
    </source>
</evidence>
<keyword evidence="6" id="KW-0256">Endoplasmic reticulum</keyword>
<evidence type="ECO:0000256" key="5">
    <source>
        <dbReference type="ARBA" id="ARBA00022801"/>
    </source>
</evidence>
<dbReference type="Pfam" id="PF13802">
    <property type="entry name" value="Gal_mutarotas_2"/>
    <property type="match status" value="1"/>
</dbReference>
<comment type="similarity">
    <text evidence="3 10">Belongs to the glycosyl hydrolase 31 family.</text>
</comment>
<dbReference type="EMBL" id="JAFCIX010000569">
    <property type="protein sequence ID" value="KAH6587032.1"/>
    <property type="molecule type" value="Genomic_DNA"/>
</dbReference>
<dbReference type="SUPFAM" id="SSF74650">
    <property type="entry name" value="Galactose mutarotase-like"/>
    <property type="match status" value="1"/>
</dbReference>
<evidence type="ECO:0000256" key="2">
    <source>
        <dbReference type="ARBA" id="ARBA00004833"/>
    </source>
</evidence>
<accession>A0ABQ8EVI3</accession>
<reference evidence="15 16" key="1">
    <citation type="submission" date="2021-02" db="EMBL/GenBank/DDBJ databases">
        <title>Variation within the Batrachochytrium salamandrivorans European outbreak.</title>
        <authorList>
            <person name="Kelly M."/>
            <person name="Pasmans F."/>
            <person name="Shea T.P."/>
            <person name="Munoz J.F."/>
            <person name="Carranza S."/>
            <person name="Cuomo C.A."/>
            <person name="Martel A."/>
        </authorList>
    </citation>
    <scope>NUCLEOTIDE SEQUENCE [LARGE SCALE GENOMIC DNA]</scope>
    <source>
        <strain evidence="15 16">AMFP18/2</strain>
    </source>
</reference>
<feature type="domain" description="Glycosyl hydrolase family 31 C-terminal" evidence="14">
    <location>
        <begin position="778"/>
        <end position="867"/>
    </location>
</feature>
<feature type="domain" description="Glycoside hydrolase family 31 N-terminal" evidence="13">
    <location>
        <begin position="113"/>
        <end position="380"/>
    </location>
</feature>
<keyword evidence="16" id="KW-1185">Reference proteome</keyword>
<dbReference type="InterPro" id="IPR000322">
    <property type="entry name" value="Glyco_hydro_31_TIM"/>
</dbReference>
<evidence type="ECO:0000313" key="16">
    <source>
        <dbReference type="Proteomes" id="UP001648503"/>
    </source>
</evidence>
<dbReference type="SUPFAM" id="SSF51011">
    <property type="entry name" value="Glycosyl hydrolase domain"/>
    <property type="match status" value="1"/>
</dbReference>
<evidence type="ECO:0000256" key="6">
    <source>
        <dbReference type="ARBA" id="ARBA00022824"/>
    </source>
</evidence>
<gene>
    <name evidence="15" type="ORF">BASA50_000079</name>
</gene>
<feature type="region of interest" description="Disordered" evidence="11">
    <location>
        <begin position="149"/>
        <end position="169"/>
    </location>
</feature>
<dbReference type="InterPro" id="IPR017853">
    <property type="entry name" value="GH"/>
</dbReference>